<dbReference type="Proteomes" id="UP001221142">
    <property type="component" value="Unassembled WGS sequence"/>
</dbReference>
<sequence>MHSVLDISELVGRVVQSLDKLDDVAACALVARKWAYPAQSRLFSDILIRAPHRQLPRLLDVFEQSPHLPTFVVTLAIQSIQYWQPAYFERLSNIVYPNLTGLYIASAQDLPGTPVVVEFFRRMLSIPALASVTMHYGFRTPEPYFDIWQNCSQNIRHLYLTHNPHYSGSSPTHSSPRTKHRRVVLDSIVEPRHMLTWLNDPRCPFDVSKVRAIQVSYHTGVPWSPDFLAAAQTTVEIISYQAWFSGDLSPFTQINQLDVSSGTLAHGIGVIQTISAPTRSRIRAIRFCMTSMELPPHQDLGKLVFEIVDLLPNLKVVVVLNHVCTPELTKGATEYVPFGPGVKVQWHFNAQKAPLWHVPIRVD</sequence>
<proteinExistence type="predicted"/>
<dbReference type="EMBL" id="JARKIF010000003">
    <property type="protein sequence ID" value="KAJ7644876.1"/>
    <property type="molecule type" value="Genomic_DNA"/>
</dbReference>
<evidence type="ECO:0000313" key="1">
    <source>
        <dbReference type="EMBL" id="KAJ7644876.1"/>
    </source>
</evidence>
<evidence type="ECO:0000313" key="2">
    <source>
        <dbReference type="Proteomes" id="UP001221142"/>
    </source>
</evidence>
<name>A0AAD7CEK0_9AGAR</name>
<protein>
    <recommendedName>
        <fullName evidence="3">F-box domain-containing protein</fullName>
    </recommendedName>
</protein>
<dbReference type="AlphaFoldDB" id="A0AAD7CEK0"/>
<evidence type="ECO:0008006" key="3">
    <source>
        <dbReference type="Google" id="ProtNLM"/>
    </source>
</evidence>
<keyword evidence="2" id="KW-1185">Reference proteome</keyword>
<accession>A0AAD7CEK0</accession>
<organism evidence="1 2">
    <name type="scientific">Roridomyces roridus</name>
    <dbReference type="NCBI Taxonomy" id="1738132"/>
    <lineage>
        <taxon>Eukaryota</taxon>
        <taxon>Fungi</taxon>
        <taxon>Dikarya</taxon>
        <taxon>Basidiomycota</taxon>
        <taxon>Agaricomycotina</taxon>
        <taxon>Agaricomycetes</taxon>
        <taxon>Agaricomycetidae</taxon>
        <taxon>Agaricales</taxon>
        <taxon>Marasmiineae</taxon>
        <taxon>Mycenaceae</taxon>
        <taxon>Roridomyces</taxon>
    </lineage>
</organism>
<comment type="caution">
    <text evidence="1">The sequence shown here is derived from an EMBL/GenBank/DDBJ whole genome shotgun (WGS) entry which is preliminary data.</text>
</comment>
<reference evidence="1" key="1">
    <citation type="submission" date="2023-03" db="EMBL/GenBank/DDBJ databases">
        <title>Massive genome expansion in bonnet fungi (Mycena s.s.) driven by repeated elements and novel gene families across ecological guilds.</title>
        <authorList>
            <consortium name="Lawrence Berkeley National Laboratory"/>
            <person name="Harder C.B."/>
            <person name="Miyauchi S."/>
            <person name="Viragh M."/>
            <person name="Kuo A."/>
            <person name="Thoen E."/>
            <person name="Andreopoulos B."/>
            <person name="Lu D."/>
            <person name="Skrede I."/>
            <person name="Drula E."/>
            <person name="Henrissat B."/>
            <person name="Morin E."/>
            <person name="Kohler A."/>
            <person name="Barry K."/>
            <person name="LaButti K."/>
            <person name="Morin E."/>
            <person name="Salamov A."/>
            <person name="Lipzen A."/>
            <person name="Mereny Z."/>
            <person name="Hegedus B."/>
            <person name="Baldrian P."/>
            <person name="Stursova M."/>
            <person name="Weitz H."/>
            <person name="Taylor A."/>
            <person name="Grigoriev I.V."/>
            <person name="Nagy L.G."/>
            <person name="Martin F."/>
            <person name="Kauserud H."/>
        </authorList>
    </citation>
    <scope>NUCLEOTIDE SEQUENCE</scope>
    <source>
        <strain evidence="1">9284</strain>
    </source>
</reference>
<gene>
    <name evidence="1" type="ORF">FB45DRAFT_300429</name>
</gene>